<reference evidence="3" key="1">
    <citation type="submission" date="2022-01" db="EMBL/GenBank/DDBJ databases">
        <authorList>
            <person name="King R."/>
        </authorList>
    </citation>
    <scope>NUCLEOTIDE SEQUENCE</scope>
</reference>
<evidence type="ECO:0000256" key="1">
    <source>
        <dbReference type="SAM" id="Phobius"/>
    </source>
</evidence>
<protein>
    <recommendedName>
        <fullName evidence="2">GP-PDE domain-containing protein</fullName>
    </recommendedName>
</protein>
<keyword evidence="1" id="KW-0472">Membrane</keyword>
<keyword evidence="1" id="KW-1133">Transmembrane helix</keyword>
<dbReference type="OrthoDB" id="197419at2759"/>
<dbReference type="Gene3D" id="3.20.20.190">
    <property type="entry name" value="Phosphatidylinositol (PI) phosphodiesterase"/>
    <property type="match status" value="1"/>
</dbReference>
<dbReference type="Proteomes" id="UP001153737">
    <property type="component" value="Chromosome 6"/>
</dbReference>
<dbReference type="SUPFAM" id="SSF51695">
    <property type="entry name" value="PLC-like phosphodiesterases"/>
    <property type="match status" value="1"/>
</dbReference>
<sequence>MKTDFLNLIPSALTIIYATYGSWFLIKEIFCSFLPFTVIFTAALVCLMVCLRVPPPDSAAVEAVLGKELHLENTDGGYVMKTVAHRGAGYDAPENSLEAFKLCHEKGCNVIEFDVTLTKDGVPIIFHDKTLERMADADVTVNDSTWEELANINISVNHPLRDRVDLIDFTNSRIPTLDLTVQQLLANGQRMFIDIKDNDIKIVPVILDLFKKYPELLSRAVVTSFFPNIIYWIRRSNPKIVGCLAWRPYCFTHESFRYPEGKGDRKNKVLYKHYLLMFCNMLHNWALPRITYYLLGLSVILLQKDSVSGENILYWRKRGVRVIAWSVNSLIEKQHISRNLKITYLTDTLTGEETVHNVHAS</sequence>
<feature type="transmembrane region" description="Helical" evidence="1">
    <location>
        <begin position="6"/>
        <end position="26"/>
    </location>
</feature>
<dbReference type="GO" id="GO:0008889">
    <property type="term" value="F:glycerophosphodiester phosphodiesterase activity"/>
    <property type="evidence" value="ECO:0007669"/>
    <property type="project" value="TreeGrafter"/>
</dbReference>
<dbReference type="Pfam" id="PF03009">
    <property type="entry name" value="GDPD"/>
    <property type="match status" value="1"/>
</dbReference>
<dbReference type="AlphaFoldDB" id="A0A9P0DRZ0"/>
<dbReference type="InterPro" id="IPR017946">
    <property type="entry name" value="PLC-like_Pdiesterase_TIM-brl"/>
</dbReference>
<name>A0A9P0DRZ0_PHACE</name>
<reference evidence="3" key="2">
    <citation type="submission" date="2022-10" db="EMBL/GenBank/DDBJ databases">
        <authorList>
            <consortium name="ENA_rothamsted_submissions"/>
            <consortium name="culmorum"/>
            <person name="King R."/>
        </authorList>
    </citation>
    <scope>NUCLEOTIDE SEQUENCE</scope>
</reference>
<dbReference type="GO" id="GO:0006580">
    <property type="term" value="P:ethanolamine metabolic process"/>
    <property type="evidence" value="ECO:0007669"/>
    <property type="project" value="TreeGrafter"/>
</dbReference>
<proteinExistence type="predicted"/>
<keyword evidence="4" id="KW-1185">Reference proteome</keyword>
<dbReference type="GO" id="GO:0005886">
    <property type="term" value="C:plasma membrane"/>
    <property type="evidence" value="ECO:0007669"/>
    <property type="project" value="TreeGrafter"/>
</dbReference>
<dbReference type="EMBL" id="OU896712">
    <property type="protein sequence ID" value="CAH1173543.1"/>
    <property type="molecule type" value="Genomic_DNA"/>
</dbReference>
<dbReference type="PROSITE" id="PS50007">
    <property type="entry name" value="PIPLC_X_DOMAIN"/>
    <property type="match status" value="1"/>
</dbReference>
<dbReference type="CDD" id="cd08573">
    <property type="entry name" value="GDPD_GDE1"/>
    <property type="match status" value="1"/>
</dbReference>
<dbReference type="PANTHER" id="PTHR46320:SF1">
    <property type="entry name" value="GLYCEROPHOSPHODIESTER PHOSPHODIESTERASE 1"/>
    <property type="match status" value="1"/>
</dbReference>
<dbReference type="GO" id="GO:0006644">
    <property type="term" value="P:phospholipid metabolic process"/>
    <property type="evidence" value="ECO:0007669"/>
    <property type="project" value="TreeGrafter"/>
</dbReference>
<dbReference type="PANTHER" id="PTHR46320">
    <property type="entry name" value="GLYCEROPHOSPHODIESTER PHOSPHODIESTERASE 1"/>
    <property type="match status" value="1"/>
</dbReference>
<feature type="transmembrane region" description="Helical" evidence="1">
    <location>
        <begin position="33"/>
        <end position="54"/>
    </location>
</feature>
<gene>
    <name evidence="3" type="ORF">PHAECO_LOCUS10196</name>
</gene>
<dbReference type="PROSITE" id="PS51704">
    <property type="entry name" value="GP_PDE"/>
    <property type="match status" value="1"/>
</dbReference>
<keyword evidence="1" id="KW-0812">Transmembrane</keyword>
<accession>A0A9P0DRZ0</accession>
<feature type="domain" description="GP-PDE" evidence="2">
    <location>
        <begin position="80"/>
        <end position="337"/>
    </location>
</feature>
<evidence type="ECO:0000259" key="2">
    <source>
        <dbReference type="PROSITE" id="PS51704"/>
    </source>
</evidence>
<organism evidence="3 4">
    <name type="scientific">Phaedon cochleariae</name>
    <name type="common">Mustard beetle</name>
    <dbReference type="NCBI Taxonomy" id="80249"/>
    <lineage>
        <taxon>Eukaryota</taxon>
        <taxon>Metazoa</taxon>
        <taxon>Ecdysozoa</taxon>
        <taxon>Arthropoda</taxon>
        <taxon>Hexapoda</taxon>
        <taxon>Insecta</taxon>
        <taxon>Pterygota</taxon>
        <taxon>Neoptera</taxon>
        <taxon>Endopterygota</taxon>
        <taxon>Coleoptera</taxon>
        <taxon>Polyphaga</taxon>
        <taxon>Cucujiformia</taxon>
        <taxon>Chrysomeloidea</taxon>
        <taxon>Chrysomelidae</taxon>
        <taxon>Chrysomelinae</taxon>
        <taxon>Chrysomelini</taxon>
        <taxon>Phaedon</taxon>
    </lineage>
</organism>
<evidence type="ECO:0000313" key="3">
    <source>
        <dbReference type="EMBL" id="CAH1173543.1"/>
    </source>
</evidence>
<evidence type="ECO:0000313" key="4">
    <source>
        <dbReference type="Proteomes" id="UP001153737"/>
    </source>
</evidence>
<dbReference type="InterPro" id="IPR030395">
    <property type="entry name" value="GP_PDE_dom"/>
</dbReference>
<dbReference type="GO" id="GO:0070291">
    <property type="term" value="P:N-acylethanolamine metabolic process"/>
    <property type="evidence" value="ECO:0007669"/>
    <property type="project" value="TreeGrafter"/>
</dbReference>